<evidence type="ECO:0000313" key="2">
    <source>
        <dbReference type="EMBL" id="PCG09432.1"/>
    </source>
</evidence>
<organism evidence="2 3">
    <name type="scientific">Sphingomonas ginsenosidimutans</name>
    <dbReference type="NCBI Taxonomy" id="862134"/>
    <lineage>
        <taxon>Bacteria</taxon>
        <taxon>Pseudomonadati</taxon>
        <taxon>Pseudomonadota</taxon>
        <taxon>Alphaproteobacteria</taxon>
        <taxon>Sphingomonadales</taxon>
        <taxon>Sphingomonadaceae</taxon>
        <taxon>Sphingomonas</taxon>
    </lineage>
</organism>
<evidence type="ECO:0000256" key="1">
    <source>
        <dbReference type="SAM" id="SignalP"/>
    </source>
</evidence>
<dbReference type="EMBL" id="NWVD01000002">
    <property type="protein sequence ID" value="PCG09432.1"/>
    <property type="molecule type" value="Genomic_DNA"/>
</dbReference>
<feature type="signal peptide" evidence="1">
    <location>
        <begin position="1"/>
        <end position="25"/>
    </location>
</feature>
<dbReference type="Proteomes" id="UP000218784">
    <property type="component" value="Unassembled WGS sequence"/>
</dbReference>
<keyword evidence="1" id="KW-0732">Signal</keyword>
<dbReference type="PROSITE" id="PS51257">
    <property type="entry name" value="PROKAR_LIPOPROTEIN"/>
    <property type="match status" value="1"/>
</dbReference>
<protein>
    <recommendedName>
        <fullName evidence="4">Lipoprotein</fullName>
    </recommendedName>
</protein>
<feature type="chain" id="PRO_5012426816" description="Lipoprotein" evidence="1">
    <location>
        <begin position="26"/>
        <end position="127"/>
    </location>
</feature>
<reference evidence="2 3" key="1">
    <citation type="submission" date="2017-09" db="EMBL/GenBank/DDBJ databases">
        <title>Sphingomonas ginsenosidimutans KACC 14949, whole genome shotgun sequence.</title>
        <authorList>
            <person name="Feng G."/>
            <person name="Zhu H."/>
        </authorList>
    </citation>
    <scope>NUCLEOTIDE SEQUENCE [LARGE SCALE GENOMIC DNA]</scope>
    <source>
        <strain evidence="2 3">KACC 14949</strain>
    </source>
</reference>
<comment type="caution">
    <text evidence="2">The sequence shown here is derived from an EMBL/GenBank/DDBJ whole genome shotgun (WGS) entry which is preliminary data.</text>
</comment>
<evidence type="ECO:0008006" key="4">
    <source>
        <dbReference type="Google" id="ProtNLM"/>
    </source>
</evidence>
<evidence type="ECO:0000313" key="3">
    <source>
        <dbReference type="Proteomes" id="UP000218784"/>
    </source>
</evidence>
<keyword evidence="3" id="KW-1185">Reference proteome</keyword>
<accession>A0A2A4HX33</accession>
<proteinExistence type="predicted"/>
<gene>
    <name evidence="2" type="ORF">COA17_05950</name>
</gene>
<sequence length="127" mass="13346">MTPQPRACRLILPFALALLGGCATTGTTGGAARAPLIPIPQTGLTHIVGQDAAALVRQFGQPDADVREGTARKLQFTSAICVMDAYLYPPKQGAEPRVTWVDTRQRDGSSIDRASCAAAIARRTGGK</sequence>
<dbReference type="AlphaFoldDB" id="A0A2A4HX33"/>
<dbReference type="RefSeq" id="WP_066491313.1">
    <property type="nucleotide sequence ID" value="NZ_JAIEOT010000017.1"/>
</dbReference>
<name>A0A2A4HX33_9SPHN</name>